<keyword evidence="3" id="KW-1185">Reference proteome</keyword>
<evidence type="ECO:0000313" key="3">
    <source>
        <dbReference type="Proteomes" id="UP000199455"/>
    </source>
</evidence>
<dbReference type="Proteomes" id="UP000199455">
    <property type="component" value="Unassembled WGS sequence"/>
</dbReference>
<evidence type="ECO:0000256" key="1">
    <source>
        <dbReference type="SAM" id="MobiDB-lite"/>
    </source>
</evidence>
<organism evidence="2 3">
    <name type="scientific">Pedobacter soli</name>
    <dbReference type="NCBI Taxonomy" id="390242"/>
    <lineage>
        <taxon>Bacteria</taxon>
        <taxon>Pseudomonadati</taxon>
        <taxon>Bacteroidota</taxon>
        <taxon>Sphingobacteriia</taxon>
        <taxon>Sphingobacteriales</taxon>
        <taxon>Sphingobacteriaceae</taxon>
        <taxon>Pedobacter</taxon>
    </lineage>
</organism>
<protein>
    <submittedName>
        <fullName evidence="2">Uncharacterized protein</fullName>
    </submittedName>
</protein>
<accession>A0A1G6YXV6</accession>
<gene>
    <name evidence="2" type="ORF">SAMN04488024_109171</name>
</gene>
<reference evidence="3" key="1">
    <citation type="submission" date="2016-10" db="EMBL/GenBank/DDBJ databases">
        <authorList>
            <person name="Varghese N."/>
            <person name="Submissions S."/>
        </authorList>
    </citation>
    <scope>NUCLEOTIDE SEQUENCE [LARGE SCALE GENOMIC DNA]</scope>
    <source>
        <strain evidence="3">DSM 18609</strain>
    </source>
</reference>
<proteinExistence type="predicted"/>
<dbReference type="EMBL" id="FMZH01000009">
    <property type="protein sequence ID" value="SDD95188.1"/>
    <property type="molecule type" value="Genomic_DNA"/>
</dbReference>
<name>A0A1G6YXV6_9SPHI</name>
<feature type="region of interest" description="Disordered" evidence="1">
    <location>
        <begin position="1"/>
        <end position="36"/>
    </location>
</feature>
<evidence type="ECO:0000313" key="2">
    <source>
        <dbReference type="EMBL" id="SDD95188.1"/>
    </source>
</evidence>
<sequence length="70" mass="8262">MHELKNLKTNKKQPQNNNKGTFLLKNSPTPKKTIKPPNAVNIARKWHYKLKFWSIFGFTTQQKHTILMVD</sequence>
<dbReference type="AlphaFoldDB" id="A0A1G6YXV6"/>